<gene>
    <name evidence="4" type="ORF">I350_00987</name>
</gene>
<feature type="chain" id="PRO_5009130927" evidence="3">
    <location>
        <begin position="19"/>
        <end position="264"/>
    </location>
</feature>
<accession>A0A1E3KDM9</accession>
<evidence type="ECO:0000313" key="4">
    <source>
        <dbReference type="EMBL" id="ODO10392.1"/>
    </source>
</evidence>
<organism evidence="4 5">
    <name type="scientific">Cryptococcus amylolentus CBS 6273</name>
    <dbReference type="NCBI Taxonomy" id="1296118"/>
    <lineage>
        <taxon>Eukaryota</taxon>
        <taxon>Fungi</taxon>
        <taxon>Dikarya</taxon>
        <taxon>Basidiomycota</taxon>
        <taxon>Agaricomycotina</taxon>
        <taxon>Tremellomycetes</taxon>
        <taxon>Tremellales</taxon>
        <taxon>Cryptococcaceae</taxon>
        <taxon>Cryptococcus</taxon>
    </lineage>
</organism>
<evidence type="ECO:0000256" key="1">
    <source>
        <dbReference type="SAM" id="MobiDB-lite"/>
    </source>
</evidence>
<protein>
    <submittedName>
        <fullName evidence="4">Uncharacterized protein</fullName>
    </submittedName>
</protein>
<feature type="region of interest" description="Disordered" evidence="1">
    <location>
        <begin position="94"/>
        <end position="119"/>
    </location>
</feature>
<keyword evidence="2" id="KW-0812">Transmembrane</keyword>
<name>A0A1E3KDM9_9TREE</name>
<dbReference type="AlphaFoldDB" id="A0A1E3KDM9"/>
<reference evidence="4 5" key="1">
    <citation type="submission" date="2016-06" db="EMBL/GenBank/DDBJ databases">
        <title>Evolution of pathogenesis and genome organization in the Tremellales.</title>
        <authorList>
            <person name="Cuomo C."/>
            <person name="Litvintseva A."/>
            <person name="Heitman J."/>
            <person name="Chen Y."/>
            <person name="Sun S."/>
            <person name="Springer D."/>
            <person name="Dromer F."/>
            <person name="Young S."/>
            <person name="Zeng Q."/>
            <person name="Chapman S."/>
            <person name="Gujja S."/>
            <person name="Saif S."/>
            <person name="Birren B."/>
        </authorList>
    </citation>
    <scope>NUCLEOTIDE SEQUENCE [LARGE SCALE GENOMIC DNA]</scope>
    <source>
        <strain evidence="4 5">CBS 6273</strain>
    </source>
</reference>
<proteinExistence type="predicted"/>
<feature type="compositionally biased region" description="Pro residues" evidence="1">
    <location>
        <begin position="108"/>
        <end position="119"/>
    </location>
</feature>
<evidence type="ECO:0000256" key="2">
    <source>
        <dbReference type="SAM" id="Phobius"/>
    </source>
</evidence>
<comment type="caution">
    <text evidence="4">The sequence shown here is derived from an EMBL/GenBank/DDBJ whole genome shotgun (WGS) entry which is preliminary data.</text>
</comment>
<evidence type="ECO:0000256" key="3">
    <source>
        <dbReference type="SAM" id="SignalP"/>
    </source>
</evidence>
<dbReference type="Proteomes" id="UP000095149">
    <property type="component" value="Unassembled WGS sequence"/>
</dbReference>
<evidence type="ECO:0000313" key="5">
    <source>
        <dbReference type="Proteomes" id="UP000095149"/>
    </source>
</evidence>
<feature type="transmembrane region" description="Helical" evidence="2">
    <location>
        <begin position="234"/>
        <end position="253"/>
    </location>
</feature>
<keyword evidence="2" id="KW-0472">Membrane</keyword>
<dbReference type="EMBL" id="MEKH01000002">
    <property type="protein sequence ID" value="ODO10392.1"/>
    <property type="molecule type" value="Genomic_DNA"/>
</dbReference>
<feature type="region of interest" description="Disordered" evidence="1">
    <location>
        <begin position="170"/>
        <end position="195"/>
    </location>
</feature>
<sequence length="264" mass="27293">MLFGNALSLLSLAGYVSVNSCRCSNKVDFLSELLGKVFCCSDDNRTDPENGLTCPLRMVHAQGGDVVTQVSASTSTQRLDIASVPGTLLQTAITPGNQRKAPISQKPGPVPPAPAPAAPGPVPVPGAHVPSSSCFLTPSVLCPVPLALFPIALRVNPAAAAIPAAPAPASASREPAALGPRSLAESQPANPTGYHLASVSERGLPDCWAGAGLEQFISPTVAGGALRNYAAPGLWLIGAFVWYPSVIAVWRRVPGAQLRARRWV</sequence>
<keyword evidence="2" id="KW-1133">Transmembrane helix</keyword>
<feature type="signal peptide" evidence="3">
    <location>
        <begin position="1"/>
        <end position="18"/>
    </location>
</feature>
<keyword evidence="3" id="KW-0732">Signal</keyword>